<accession>A0A4P9ZB99</accession>
<feature type="non-terminal residue" evidence="9">
    <location>
        <position position="61"/>
    </location>
</feature>
<keyword evidence="10" id="KW-1185">Reference proteome</keyword>
<dbReference type="GO" id="GO:0005634">
    <property type="term" value="C:nucleus"/>
    <property type="evidence" value="ECO:0007669"/>
    <property type="project" value="UniProtKB-SubCell"/>
</dbReference>
<dbReference type="InterPro" id="IPR036395">
    <property type="entry name" value="Cu_fist_DNA-bd_dom_sf"/>
</dbReference>
<comment type="subcellular location">
    <subcellularLocation>
        <location evidence="1">Nucleus</location>
    </subcellularLocation>
</comment>
<dbReference type="SMART" id="SM00412">
    <property type="entry name" value="Cu_FIST"/>
    <property type="match status" value="1"/>
</dbReference>
<evidence type="ECO:0000256" key="2">
    <source>
        <dbReference type="ARBA" id="ARBA00022723"/>
    </source>
</evidence>
<keyword evidence="4" id="KW-0186">Copper</keyword>
<dbReference type="AlphaFoldDB" id="A0A4P9ZB99"/>
<keyword evidence="3" id="KW-0862">Zinc</keyword>
<dbReference type="SMART" id="SM01090">
    <property type="entry name" value="Copper-fist"/>
    <property type="match status" value="1"/>
</dbReference>
<keyword evidence="7" id="KW-0539">Nucleus</keyword>
<evidence type="ECO:0000256" key="3">
    <source>
        <dbReference type="ARBA" id="ARBA00022833"/>
    </source>
</evidence>
<evidence type="ECO:0000256" key="7">
    <source>
        <dbReference type="ARBA" id="ARBA00023242"/>
    </source>
</evidence>
<dbReference type="GO" id="GO:0000981">
    <property type="term" value="F:DNA-binding transcription factor activity, RNA polymerase II-specific"/>
    <property type="evidence" value="ECO:0007669"/>
    <property type="project" value="TreeGrafter"/>
</dbReference>
<dbReference type="GO" id="GO:0006878">
    <property type="term" value="P:intracellular copper ion homeostasis"/>
    <property type="evidence" value="ECO:0007669"/>
    <property type="project" value="TreeGrafter"/>
</dbReference>
<proteinExistence type="predicted"/>
<dbReference type="PANTHER" id="PTHR28088">
    <property type="entry name" value="TRANSCRIPTIONAL ACTIVATOR HAA1-RELATED"/>
    <property type="match status" value="1"/>
</dbReference>
<evidence type="ECO:0000256" key="6">
    <source>
        <dbReference type="ARBA" id="ARBA00023163"/>
    </source>
</evidence>
<reference evidence="10" key="1">
    <citation type="journal article" date="2018" name="Nat. Microbiol.">
        <title>Leveraging single-cell genomics to expand the fungal tree of life.</title>
        <authorList>
            <person name="Ahrendt S.R."/>
            <person name="Quandt C.A."/>
            <person name="Ciobanu D."/>
            <person name="Clum A."/>
            <person name="Salamov A."/>
            <person name="Andreopoulos B."/>
            <person name="Cheng J.F."/>
            <person name="Woyke T."/>
            <person name="Pelin A."/>
            <person name="Henrissat B."/>
            <person name="Reynolds N.K."/>
            <person name="Benny G.L."/>
            <person name="Smith M.E."/>
            <person name="James T.Y."/>
            <person name="Grigoriev I.V."/>
        </authorList>
    </citation>
    <scope>NUCLEOTIDE SEQUENCE [LARGE SCALE GENOMIC DNA]</scope>
    <source>
        <strain evidence="10">Baker2002</strain>
    </source>
</reference>
<sequence length="61" mass="6845">MVLLNGVKYACDRCIRGHRVSSCTHTDKPLTMIKPKGRPASQCSHCREQRKIKNSHSSCSC</sequence>
<dbReference type="PROSITE" id="PS50073">
    <property type="entry name" value="COPPER_FIST_2"/>
    <property type="match status" value="1"/>
</dbReference>
<protein>
    <submittedName>
        <fullName evidence="9">Copper-fist-domain-containing protein</fullName>
    </submittedName>
</protein>
<name>A0A4P9ZB99_9ASCO</name>
<dbReference type="InterPro" id="IPR001083">
    <property type="entry name" value="Cu_fist_DNA-bd_dom"/>
</dbReference>
<dbReference type="InterPro" id="IPR051763">
    <property type="entry name" value="Copper_Homeo_Regul"/>
</dbReference>
<dbReference type="EMBL" id="ML004467">
    <property type="protein sequence ID" value="RKP30063.1"/>
    <property type="molecule type" value="Genomic_DNA"/>
</dbReference>
<gene>
    <name evidence="9" type="ORF">METBISCDRAFT_9953</name>
</gene>
<evidence type="ECO:0000313" key="9">
    <source>
        <dbReference type="EMBL" id="RKP30063.1"/>
    </source>
</evidence>
<dbReference type="FunFam" id="3.90.430.10:FF:000001">
    <property type="entry name" value="Copper fist DNA-binding protein"/>
    <property type="match status" value="1"/>
</dbReference>
<dbReference type="GO" id="GO:0000978">
    <property type="term" value="F:RNA polymerase II cis-regulatory region sequence-specific DNA binding"/>
    <property type="evidence" value="ECO:0007669"/>
    <property type="project" value="TreeGrafter"/>
</dbReference>
<dbReference type="GO" id="GO:0006879">
    <property type="term" value="P:intracellular iron ion homeostasis"/>
    <property type="evidence" value="ECO:0007669"/>
    <property type="project" value="TreeGrafter"/>
</dbReference>
<organism evidence="9 10">
    <name type="scientific">Metschnikowia bicuspidata</name>
    <dbReference type="NCBI Taxonomy" id="27322"/>
    <lineage>
        <taxon>Eukaryota</taxon>
        <taxon>Fungi</taxon>
        <taxon>Dikarya</taxon>
        <taxon>Ascomycota</taxon>
        <taxon>Saccharomycotina</taxon>
        <taxon>Pichiomycetes</taxon>
        <taxon>Metschnikowiaceae</taxon>
        <taxon>Metschnikowia</taxon>
    </lineage>
</organism>
<evidence type="ECO:0000256" key="4">
    <source>
        <dbReference type="ARBA" id="ARBA00023008"/>
    </source>
</evidence>
<keyword evidence="6" id="KW-0804">Transcription</keyword>
<evidence type="ECO:0000313" key="10">
    <source>
        <dbReference type="Proteomes" id="UP000268321"/>
    </source>
</evidence>
<dbReference type="Pfam" id="PF00649">
    <property type="entry name" value="Copper-fist"/>
    <property type="match status" value="1"/>
</dbReference>
<keyword evidence="2" id="KW-0479">Metal-binding</keyword>
<dbReference type="PANTHER" id="PTHR28088:SF5">
    <property type="entry name" value="TRANSCRIPTIONAL ACTIVATOR HAA1-RELATED"/>
    <property type="match status" value="1"/>
</dbReference>
<keyword evidence="5" id="KW-0805">Transcription regulation</keyword>
<evidence type="ECO:0000259" key="8">
    <source>
        <dbReference type="PROSITE" id="PS50073"/>
    </source>
</evidence>
<dbReference type="Proteomes" id="UP000268321">
    <property type="component" value="Unassembled WGS sequence"/>
</dbReference>
<dbReference type="GO" id="GO:0045944">
    <property type="term" value="P:positive regulation of transcription by RNA polymerase II"/>
    <property type="evidence" value="ECO:0007669"/>
    <property type="project" value="TreeGrafter"/>
</dbReference>
<dbReference type="GO" id="GO:0005507">
    <property type="term" value="F:copper ion binding"/>
    <property type="evidence" value="ECO:0007669"/>
    <property type="project" value="InterPro"/>
</dbReference>
<dbReference type="OrthoDB" id="5600085at2759"/>
<evidence type="ECO:0000256" key="1">
    <source>
        <dbReference type="ARBA" id="ARBA00004123"/>
    </source>
</evidence>
<evidence type="ECO:0000256" key="5">
    <source>
        <dbReference type="ARBA" id="ARBA00023015"/>
    </source>
</evidence>
<dbReference type="SUPFAM" id="SSF57879">
    <property type="entry name" value="Zinc domain conserved in yeast copper-regulated transcription factors"/>
    <property type="match status" value="1"/>
</dbReference>
<dbReference type="PROSITE" id="PS01119">
    <property type="entry name" value="COPPER_FIST_1"/>
    <property type="match status" value="1"/>
</dbReference>
<dbReference type="PRINTS" id="PR00617">
    <property type="entry name" value="COPPERFIST"/>
</dbReference>
<feature type="domain" description="Copper-fist" evidence="8">
    <location>
        <begin position="1"/>
        <end position="40"/>
    </location>
</feature>
<dbReference type="Gene3D" id="3.90.430.10">
    <property type="entry name" value="Copper fist DNA-binding domain"/>
    <property type="match status" value="1"/>
</dbReference>